<reference evidence="3" key="1">
    <citation type="submission" date="2018-02" db="EMBL/GenBank/DDBJ databases">
        <title>Genome sequence of Desulfocucumis palustris strain NAW-5.</title>
        <authorList>
            <person name="Watanabe M."/>
            <person name="Kojima H."/>
            <person name="Fukui M."/>
        </authorList>
    </citation>
    <scope>NUCLEOTIDE SEQUENCE [LARGE SCALE GENOMIC DNA]</scope>
    <source>
        <strain evidence="3">NAW-5</strain>
    </source>
</reference>
<feature type="compositionally biased region" description="Polar residues" evidence="1">
    <location>
        <begin position="1"/>
        <end position="12"/>
    </location>
</feature>
<dbReference type="AlphaFoldDB" id="A0A2L2XGF0"/>
<evidence type="ECO:0000313" key="3">
    <source>
        <dbReference type="Proteomes" id="UP000239549"/>
    </source>
</evidence>
<accession>A0A2L2XGF0</accession>
<dbReference type="Proteomes" id="UP000239549">
    <property type="component" value="Unassembled WGS sequence"/>
</dbReference>
<feature type="region of interest" description="Disordered" evidence="1">
    <location>
        <begin position="1"/>
        <end position="46"/>
    </location>
</feature>
<keyword evidence="3" id="KW-1185">Reference proteome</keyword>
<evidence type="ECO:0000313" key="2">
    <source>
        <dbReference type="EMBL" id="GBF35275.1"/>
    </source>
</evidence>
<organism evidence="2 3">
    <name type="scientific">Desulfocucumis palustris</name>
    <dbReference type="NCBI Taxonomy" id="1898651"/>
    <lineage>
        <taxon>Bacteria</taxon>
        <taxon>Bacillati</taxon>
        <taxon>Bacillota</taxon>
        <taxon>Clostridia</taxon>
        <taxon>Eubacteriales</taxon>
        <taxon>Desulfocucumaceae</taxon>
        <taxon>Desulfocucumis</taxon>
    </lineage>
</organism>
<name>A0A2L2XGF0_9FIRM</name>
<gene>
    <name evidence="2" type="ORF">DCCM_4398</name>
</gene>
<proteinExistence type="predicted"/>
<evidence type="ECO:0000256" key="1">
    <source>
        <dbReference type="SAM" id="MobiDB-lite"/>
    </source>
</evidence>
<comment type="caution">
    <text evidence="2">The sequence shown here is derived from an EMBL/GenBank/DDBJ whole genome shotgun (WGS) entry which is preliminary data.</text>
</comment>
<dbReference type="EMBL" id="BFAV01000157">
    <property type="protein sequence ID" value="GBF35275.1"/>
    <property type="molecule type" value="Genomic_DNA"/>
</dbReference>
<sequence>MHITTGNNNRATRNFPVVSRANNRDNRPNKKMPAKGKPQKEVFYFK</sequence>
<protein>
    <submittedName>
        <fullName evidence="2">Uncharacterized protein</fullName>
    </submittedName>
</protein>